<proteinExistence type="predicted"/>
<evidence type="ECO:0000259" key="1">
    <source>
        <dbReference type="Pfam" id="PF00535"/>
    </source>
</evidence>
<dbReference type="InterPro" id="IPR029044">
    <property type="entry name" value="Nucleotide-diphossugar_trans"/>
</dbReference>
<evidence type="ECO:0000313" key="3">
    <source>
        <dbReference type="Proteomes" id="UP001317705"/>
    </source>
</evidence>
<dbReference type="Gene3D" id="3.90.550.10">
    <property type="entry name" value="Spore Coat Polysaccharide Biosynthesis Protein SpsA, Chain A"/>
    <property type="match status" value="1"/>
</dbReference>
<organism evidence="2 3">
    <name type="scientific">Geotalea uraniireducens</name>
    <dbReference type="NCBI Taxonomy" id="351604"/>
    <lineage>
        <taxon>Bacteria</taxon>
        <taxon>Pseudomonadati</taxon>
        <taxon>Thermodesulfobacteriota</taxon>
        <taxon>Desulfuromonadia</taxon>
        <taxon>Geobacterales</taxon>
        <taxon>Geobacteraceae</taxon>
        <taxon>Geotalea</taxon>
    </lineage>
</organism>
<feature type="domain" description="Glycosyltransferase 2-like" evidence="1">
    <location>
        <begin position="10"/>
        <end position="142"/>
    </location>
</feature>
<dbReference type="PANTHER" id="PTHR22916:SF3">
    <property type="entry name" value="UDP-GLCNAC:BETAGAL BETA-1,3-N-ACETYLGLUCOSAMINYLTRANSFERASE-LIKE PROTEIN 1"/>
    <property type="match status" value="1"/>
</dbReference>
<dbReference type="InterPro" id="IPR001173">
    <property type="entry name" value="Glyco_trans_2-like"/>
</dbReference>
<reference evidence="2 3" key="1">
    <citation type="submission" date="2022-12" db="EMBL/GenBank/DDBJ databases">
        <title>Polyphasic characterization of Geotalea uranireducens NIT-SL11 newly isolated from a complex of sewage sludge and microbially reduced graphene oxide.</title>
        <authorList>
            <person name="Xie L."/>
            <person name="Yoshida N."/>
            <person name="Meng L."/>
        </authorList>
    </citation>
    <scope>NUCLEOTIDE SEQUENCE [LARGE SCALE GENOMIC DNA]</scope>
    <source>
        <strain evidence="2 3">NIT-SL11</strain>
    </source>
</reference>
<name>A0ABM8EKG6_9BACT</name>
<gene>
    <name evidence="2" type="ORF">GURASL_19620</name>
</gene>
<accession>A0ABM8EKG6</accession>
<dbReference type="PANTHER" id="PTHR22916">
    <property type="entry name" value="GLYCOSYLTRANSFERASE"/>
    <property type="match status" value="1"/>
</dbReference>
<dbReference type="CDD" id="cd00761">
    <property type="entry name" value="Glyco_tranf_GTA_type"/>
    <property type="match status" value="1"/>
</dbReference>
<dbReference type="SUPFAM" id="SSF53448">
    <property type="entry name" value="Nucleotide-diphospho-sugar transferases"/>
    <property type="match status" value="1"/>
</dbReference>
<sequence length="327" mass="37793">MKANSQPLVSIVTPFYNTARYLAECIDSVLAQNYDNWEYILANNCSTDGSREIAAAYAERDPRIRLVDNDRFLGQVQNYNQALRQISPTSVYCKIVQADDWIFPDCLKAMVALAVEHPRVGIVGSYYLNGTQVLGSGLPYPSTMVPGAEICRWHLRYYPERYLFGTPTSLLFRSDLVRARQPFYDEESLLEDYEVCYELLQESDFGFVHQVLTFLRVEEDSLTGQISDFYPYLLHAFICLKKYGRLYLPEDEYETRLRNISKRYFAALARGYLEGAGKEFRTYHRRGLQSIDYRLSPLTLAKHLACELLDLFRHPKAAARLLARYLA</sequence>
<dbReference type="Pfam" id="PF00535">
    <property type="entry name" value="Glycos_transf_2"/>
    <property type="match status" value="1"/>
</dbReference>
<dbReference type="Proteomes" id="UP001317705">
    <property type="component" value="Chromosome"/>
</dbReference>
<keyword evidence="3" id="KW-1185">Reference proteome</keyword>
<dbReference type="RefSeq" id="WP_281999154.1">
    <property type="nucleotide sequence ID" value="NZ_AP027151.1"/>
</dbReference>
<evidence type="ECO:0000313" key="2">
    <source>
        <dbReference type="EMBL" id="BDV43039.1"/>
    </source>
</evidence>
<protein>
    <recommendedName>
        <fullName evidence="1">Glycosyltransferase 2-like domain-containing protein</fullName>
    </recommendedName>
</protein>
<dbReference type="EMBL" id="AP027151">
    <property type="protein sequence ID" value="BDV43039.1"/>
    <property type="molecule type" value="Genomic_DNA"/>
</dbReference>